<organism evidence="2 3">
    <name type="scientific">Pseudopithomyces chartarum</name>
    <dbReference type="NCBI Taxonomy" id="1892770"/>
    <lineage>
        <taxon>Eukaryota</taxon>
        <taxon>Fungi</taxon>
        <taxon>Dikarya</taxon>
        <taxon>Ascomycota</taxon>
        <taxon>Pezizomycotina</taxon>
        <taxon>Dothideomycetes</taxon>
        <taxon>Pleosporomycetidae</taxon>
        <taxon>Pleosporales</taxon>
        <taxon>Massarineae</taxon>
        <taxon>Didymosphaeriaceae</taxon>
        <taxon>Pseudopithomyces</taxon>
    </lineage>
</organism>
<name>A0AAN6M273_9PLEO</name>
<sequence length="199" mass="22486">MAISFSLPADASPRLKVIQGLQLGVTALTILATFLAAVIPHKHKRFTFGLLYPLILISCSTTFLVHRERRRAREGTLTKQKYVKYQLYKIFAAFGLAFVGFIADLFTFDENCDKQRPGETGLWLRCIKVNKWQGAILWLNVFNWLFIWASLFYSCCMTGNRQGAIALNGEEANIGFSDETANDEAVARNLQAQDPNWQA</sequence>
<dbReference type="EMBL" id="WVTA01000004">
    <property type="protein sequence ID" value="KAK3213507.1"/>
    <property type="molecule type" value="Genomic_DNA"/>
</dbReference>
<keyword evidence="3" id="KW-1185">Reference proteome</keyword>
<comment type="caution">
    <text evidence="2">The sequence shown here is derived from an EMBL/GenBank/DDBJ whole genome shotgun (WGS) entry which is preliminary data.</text>
</comment>
<feature type="transmembrane region" description="Helical" evidence="1">
    <location>
        <begin position="87"/>
        <end position="108"/>
    </location>
</feature>
<evidence type="ECO:0000313" key="3">
    <source>
        <dbReference type="Proteomes" id="UP001280581"/>
    </source>
</evidence>
<keyword evidence="1" id="KW-0812">Transmembrane</keyword>
<feature type="transmembrane region" description="Helical" evidence="1">
    <location>
        <begin position="46"/>
        <end position="66"/>
    </location>
</feature>
<keyword evidence="1" id="KW-1133">Transmembrane helix</keyword>
<reference evidence="2 3" key="1">
    <citation type="submission" date="2021-02" db="EMBL/GenBank/DDBJ databases">
        <title>Genome assembly of Pseudopithomyces chartarum.</title>
        <authorList>
            <person name="Jauregui R."/>
            <person name="Singh J."/>
            <person name="Voisey C."/>
        </authorList>
    </citation>
    <scope>NUCLEOTIDE SEQUENCE [LARGE SCALE GENOMIC DNA]</scope>
    <source>
        <strain evidence="2 3">AGR01</strain>
    </source>
</reference>
<dbReference type="AlphaFoldDB" id="A0AAN6M273"/>
<evidence type="ECO:0000256" key="1">
    <source>
        <dbReference type="SAM" id="Phobius"/>
    </source>
</evidence>
<protein>
    <submittedName>
        <fullName evidence="2">Uncharacterized protein</fullName>
    </submittedName>
</protein>
<dbReference type="Proteomes" id="UP001280581">
    <property type="component" value="Unassembled WGS sequence"/>
</dbReference>
<feature type="transmembrane region" description="Helical" evidence="1">
    <location>
        <begin position="132"/>
        <end position="153"/>
    </location>
</feature>
<accession>A0AAN6M273</accession>
<gene>
    <name evidence="2" type="ORF">GRF29_28g127700</name>
</gene>
<feature type="transmembrane region" description="Helical" evidence="1">
    <location>
        <begin position="21"/>
        <end position="40"/>
    </location>
</feature>
<proteinExistence type="predicted"/>
<keyword evidence="1" id="KW-0472">Membrane</keyword>
<evidence type="ECO:0000313" key="2">
    <source>
        <dbReference type="EMBL" id="KAK3213507.1"/>
    </source>
</evidence>